<dbReference type="EMBL" id="HACM01005887">
    <property type="protein sequence ID" value="CRZ06329.1"/>
    <property type="molecule type" value="Transcribed_RNA"/>
</dbReference>
<protein>
    <submittedName>
        <fullName evidence="4">Uncharacterized protein</fullName>
    </submittedName>
</protein>
<name>A0A0H5RCU4_9EUKA</name>
<reference evidence="4" key="1">
    <citation type="submission" date="2015-04" db="EMBL/GenBank/DDBJ databases">
        <title>The genome sequence of the plant pathogenic Rhizarian Plasmodiophora brassicae reveals insights in its biotrophic life cycle and the origin of chitin synthesis.</title>
        <authorList>
            <person name="Schwelm A."/>
            <person name="Fogelqvist J."/>
            <person name="Knaust A."/>
            <person name="Julke S."/>
            <person name="Lilja T."/>
            <person name="Dhandapani V."/>
            <person name="Bonilla-Rosso G."/>
            <person name="Karlsson M."/>
            <person name="Shevchenko A."/>
            <person name="Choi S.R."/>
            <person name="Kim H.G."/>
            <person name="Park J.Y."/>
            <person name="Lim Y.P."/>
            <person name="Ludwig-Muller J."/>
            <person name="Dixelius C."/>
        </authorList>
    </citation>
    <scope>NUCLEOTIDE SEQUENCE</scope>
    <source>
        <tissue evidence="4">Potato root galls</tissue>
    </source>
</reference>
<evidence type="ECO:0000313" key="4">
    <source>
        <dbReference type="EMBL" id="CRZ06329.1"/>
    </source>
</evidence>
<evidence type="ECO:0000256" key="2">
    <source>
        <dbReference type="ARBA" id="ARBA00022803"/>
    </source>
</evidence>
<dbReference type="PANTHER" id="PTHR45641:SF19">
    <property type="entry name" value="NEPHROCYSTIN-3"/>
    <property type="match status" value="1"/>
</dbReference>
<dbReference type="Gene3D" id="1.25.40.10">
    <property type="entry name" value="Tetratricopeptide repeat domain"/>
    <property type="match status" value="1"/>
</dbReference>
<organism evidence="4">
    <name type="scientific">Spongospora subterranea</name>
    <dbReference type="NCBI Taxonomy" id="70186"/>
    <lineage>
        <taxon>Eukaryota</taxon>
        <taxon>Sar</taxon>
        <taxon>Rhizaria</taxon>
        <taxon>Endomyxa</taxon>
        <taxon>Phytomyxea</taxon>
        <taxon>Plasmodiophorida</taxon>
        <taxon>Plasmodiophoridae</taxon>
        <taxon>Spongospora</taxon>
    </lineage>
</organism>
<evidence type="ECO:0000256" key="1">
    <source>
        <dbReference type="ARBA" id="ARBA00022737"/>
    </source>
</evidence>
<dbReference type="Pfam" id="PF13424">
    <property type="entry name" value="TPR_12"/>
    <property type="match status" value="1"/>
</dbReference>
<dbReference type="InterPro" id="IPR019734">
    <property type="entry name" value="TPR_rpt"/>
</dbReference>
<evidence type="ECO:0000256" key="3">
    <source>
        <dbReference type="PROSITE-ProRule" id="PRU00339"/>
    </source>
</evidence>
<keyword evidence="1" id="KW-0677">Repeat</keyword>
<dbReference type="PROSITE" id="PS50005">
    <property type="entry name" value="TPR"/>
    <property type="match status" value="1"/>
</dbReference>
<dbReference type="InterPro" id="IPR011990">
    <property type="entry name" value="TPR-like_helical_dom_sf"/>
</dbReference>
<dbReference type="SUPFAM" id="SSF48452">
    <property type="entry name" value="TPR-like"/>
    <property type="match status" value="1"/>
</dbReference>
<feature type="non-terminal residue" evidence="4">
    <location>
        <position position="191"/>
    </location>
</feature>
<proteinExistence type="predicted"/>
<accession>A0A0H5RCU4</accession>
<dbReference type="PANTHER" id="PTHR45641">
    <property type="entry name" value="TETRATRICOPEPTIDE REPEAT PROTEIN (AFU_ORTHOLOGUE AFUA_6G03870)"/>
    <property type="match status" value="1"/>
</dbReference>
<dbReference type="SMART" id="SM00028">
    <property type="entry name" value="TPR"/>
    <property type="match status" value="3"/>
</dbReference>
<feature type="repeat" description="TPR" evidence="3">
    <location>
        <begin position="54"/>
        <end position="87"/>
    </location>
</feature>
<dbReference type="AlphaFoldDB" id="A0A0H5RCU4"/>
<keyword evidence="2 3" id="KW-0802">TPR repeat</keyword>
<sequence length="191" mass="21249">MLAFFLQLGRAYHRLSTTAADQPNPLMSQKAVEVLTKAVNVGVVNNFVFKQEMGDAMFYLGASLAESGKAENAIEYFERSLKVYRTLHGKRSAPVARTLRQIAFLFIRQRNLDSAIPYLAAVIKAESHLHGPNSVQVGDLLKTRGDVLLIAQRYDEAIASLTEAASVYETVFGSDCQQRKECHDRIARADE</sequence>